<name>A0A6G0XF04_9STRA</name>
<sequence>MASNEKDHWEAAIRKELDSIKANGTWKYVQAPEDRKPLKTTWVFRVKEKSDGTIERFKARLVVKGFLQIKGLDYSEVFAPVMRLESLRTLLAVANAHNLPVDQMDIDTALLNGILEDTFYIDLP</sequence>
<keyword evidence="3" id="KW-1185">Reference proteome</keyword>
<proteinExistence type="predicted"/>
<organism evidence="2 3">
    <name type="scientific">Aphanomyces euteiches</name>
    <dbReference type="NCBI Taxonomy" id="100861"/>
    <lineage>
        <taxon>Eukaryota</taxon>
        <taxon>Sar</taxon>
        <taxon>Stramenopiles</taxon>
        <taxon>Oomycota</taxon>
        <taxon>Saprolegniomycetes</taxon>
        <taxon>Saprolegniales</taxon>
        <taxon>Verrucalvaceae</taxon>
        <taxon>Aphanomyces</taxon>
    </lineage>
</organism>
<reference evidence="2 3" key="1">
    <citation type="submission" date="2019-07" db="EMBL/GenBank/DDBJ databases">
        <title>Genomics analysis of Aphanomyces spp. identifies a new class of oomycete effector associated with host adaptation.</title>
        <authorList>
            <person name="Gaulin E."/>
        </authorList>
    </citation>
    <scope>NUCLEOTIDE SEQUENCE [LARGE SCALE GENOMIC DNA]</scope>
    <source>
        <strain evidence="2 3">ATCC 201684</strain>
    </source>
</reference>
<feature type="domain" description="Reverse transcriptase Ty1/copia-type" evidence="1">
    <location>
        <begin position="23"/>
        <end position="124"/>
    </location>
</feature>
<protein>
    <recommendedName>
        <fullName evidence="1">Reverse transcriptase Ty1/copia-type domain-containing protein</fullName>
    </recommendedName>
</protein>
<dbReference type="Pfam" id="PF07727">
    <property type="entry name" value="RVT_2"/>
    <property type="match status" value="1"/>
</dbReference>
<accession>A0A6G0XF04</accession>
<dbReference type="EMBL" id="VJMJ01000071">
    <property type="protein sequence ID" value="KAF0738606.1"/>
    <property type="molecule type" value="Genomic_DNA"/>
</dbReference>
<evidence type="ECO:0000313" key="3">
    <source>
        <dbReference type="Proteomes" id="UP000481153"/>
    </source>
</evidence>
<comment type="caution">
    <text evidence="2">The sequence shown here is derived from an EMBL/GenBank/DDBJ whole genome shotgun (WGS) entry which is preliminary data.</text>
</comment>
<evidence type="ECO:0000259" key="1">
    <source>
        <dbReference type="Pfam" id="PF07727"/>
    </source>
</evidence>
<dbReference type="AlphaFoldDB" id="A0A6G0XF04"/>
<gene>
    <name evidence="2" type="ORF">Ae201684_005534</name>
</gene>
<evidence type="ECO:0000313" key="2">
    <source>
        <dbReference type="EMBL" id="KAF0738606.1"/>
    </source>
</evidence>
<dbReference type="InterPro" id="IPR013103">
    <property type="entry name" value="RVT_2"/>
</dbReference>
<dbReference type="Proteomes" id="UP000481153">
    <property type="component" value="Unassembled WGS sequence"/>
</dbReference>